<evidence type="ECO:0000256" key="1">
    <source>
        <dbReference type="SAM" id="Phobius"/>
    </source>
</evidence>
<sequence>MLVKRIVGKPITMLILFSLLLMISLYTFSRLKVDLLPGIDIPQISIHTVYPGASPREVEESVSRVLESGLSSVKNLKNIYSVSSKESSTVSLEFYHGTDLDLVLNEIRDALELVKSSLPSKSQTPRIFRYNLKNIPVMEIVINSVRPVSELKRYADEIIKPGLERLDGVAIVTVNGGSKKRVLIEVSQNRLESYGLSLSRISSIIASQNLELSAGNILENNLEYLVEVSGKFKSIEEIGNVVIAYKIPDISSGINLSPIEIKLKDIANIKTDFEDLSEYVEYNGLPSISLSVQKRSDANSIAVSNVVINEIEKLKLSMPKDMKLEIASDSTDFIKASISTVVNSAYFGAMLAIFVIFFFLRSFRATIIIGISIPIAIVLTFFLMYFANISLNIMSLAGLALGIGMVVDCSIVVIDNIYKYRQKGAKLISSSILGAQEMMLPITSSTFTSICVFGPFLIFKSELGVYGDFFKDFTFTIVISLGVSLLVAIFLVPVLSSHYVGLYTSFQKNIKNAFIRKIDAFFASIYYFLEFLYINLLNIVLNHKLIFGLIVFFSFIGSLLLGLLLDVTTFTRGKENSITINLNFPHKTNLEYAKFYSNRFLEIVKSEAKGYKSIIATLRADRITFNVLFPLKEESRDKLTQSVDYDSIKYKIMNRIGNLYPEFNIEPSISGNALGGGDSIKIKISANDFEYIKDYGKILVSMLKKEIPELVNPRLSISDFQLQIGVEIDRALVYNYGIDMNTILNELKSNINGVVAGQYVEKGLNYDIVLKLDRMDVKNLKDLEKIFITNSSGVKIPFSSIATFEKTNKAESIYRENQALTIYLNAGISPDDNLTQVTAKVVDFINNKVPHKEGITLKVEGEYNEFSNIMNQFKIIIMMAIIVVFGIMASQFESFLKPFIIIFTIPLTAIGVVLIHFLAGEKLSIFAAIGMLMLVGVVVNTGIVLVDYTGLLIKRGFGLREAIIESCRSRLRPILMSSLTSIIGLIPMAFSSGSGNELLKPIAFTFIGGMTASTFLTLFFIPMLFEIFSNIVSSFKSRLKRVTSNLDVEKSFKINNSTKSSYDDLFEEDGE</sequence>
<accession>A0A0H3C1H7</accession>
<reference evidence="2 3" key="1">
    <citation type="journal article" date="2011" name="J. Bacteriol.">
        <title>Whole-genome sequences of thirteen isolates of Borrelia burgdorferi.</title>
        <authorList>
            <person name="Schutzer S.E."/>
            <person name="Fraser-Liggett C.M."/>
            <person name="Casjens S.R."/>
            <person name="Qiu W.G."/>
            <person name="Dunn J.J."/>
            <person name="Mongodin E.F."/>
            <person name="Luft B.J."/>
        </authorList>
    </citation>
    <scope>NUCLEOTIDE SEQUENCE [LARGE SCALE GENOMIC DNA]</scope>
    <source>
        <strain evidence="2 3">ZS7</strain>
    </source>
</reference>
<feature type="transmembrane region" description="Helical" evidence="1">
    <location>
        <begin position="367"/>
        <end position="387"/>
    </location>
</feature>
<keyword evidence="1" id="KW-0812">Transmembrane</keyword>
<gene>
    <name evidence="2" type="ordered locus">BbuZS7_0140</name>
</gene>
<dbReference type="KEGG" id="bbz:BbuZS7_0140"/>
<feature type="transmembrane region" description="Helical" evidence="1">
    <location>
        <begin position="925"/>
        <end position="951"/>
    </location>
</feature>
<feature type="transmembrane region" description="Helical" evidence="1">
    <location>
        <begin position="341"/>
        <end position="360"/>
    </location>
</feature>
<dbReference type="Gene3D" id="1.20.1640.10">
    <property type="entry name" value="Multidrug efflux transporter AcrB transmembrane domain"/>
    <property type="match status" value="2"/>
</dbReference>
<dbReference type="HOGENOM" id="CLU_002755_1_2_12"/>
<keyword evidence="1" id="KW-0472">Membrane</keyword>
<dbReference type="SUPFAM" id="SSF82714">
    <property type="entry name" value="Multidrug efflux transporter AcrB TolC docking domain, DN and DC subdomains"/>
    <property type="match status" value="2"/>
</dbReference>
<feature type="transmembrane region" description="Helical" evidence="1">
    <location>
        <begin position="520"/>
        <end position="539"/>
    </location>
</feature>
<protein>
    <submittedName>
        <fullName evidence="2">Acriflavine resistance protein</fullName>
    </submittedName>
</protein>
<dbReference type="Gene3D" id="3.30.2090.10">
    <property type="entry name" value="Multidrug efflux transporter AcrB TolC docking domain, DN and DC subdomains"/>
    <property type="match status" value="2"/>
</dbReference>
<dbReference type="AlphaFoldDB" id="A0A0H3C1H7"/>
<dbReference type="Proteomes" id="UP000006901">
    <property type="component" value="Chromosome"/>
</dbReference>
<dbReference type="Gene3D" id="3.30.70.1320">
    <property type="entry name" value="Multidrug efflux transporter AcrB pore domain like"/>
    <property type="match status" value="1"/>
</dbReference>
<evidence type="ECO:0000313" key="2">
    <source>
        <dbReference type="EMBL" id="ACK74536.1"/>
    </source>
</evidence>
<dbReference type="SUPFAM" id="SSF82866">
    <property type="entry name" value="Multidrug efflux transporter AcrB transmembrane domain"/>
    <property type="match status" value="2"/>
</dbReference>
<feature type="transmembrane region" description="Helical" evidence="1">
    <location>
        <begin position="971"/>
        <end position="990"/>
    </location>
</feature>
<feature type="transmembrane region" description="Helical" evidence="1">
    <location>
        <begin position="545"/>
        <end position="565"/>
    </location>
</feature>
<evidence type="ECO:0000313" key="3">
    <source>
        <dbReference type="Proteomes" id="UP000006901"/>
    </source>
</evidence>
<dbReference type="PRINTS" id="PR00702">
    <property type="entry name" value="ACRIFLAVINRP"/>
</dbReference>
<feature type="transmembrane region" description="Helical" evidence="1">
    <location>
        <begin position="898"/>
        <end position="918"/>
    </location>
</feature>
<dbReference type="PANTHER" id="PTHR32063">
    <property type="match status" value="1"/>
</dbReference>
<dbReference type="InterPro" id="IPR027463">
    <property type="entry name" value="AcrB_DN_DC_subdom"/>
</dbReference>
<name>A0A0H3C1H7_BORBZ</name>
<dbReference type="Gene3D" id="3.30.70.1440">
    <property type="entry name" value="Multidrug efflux transporter AcrB pore domain"/>
    <property type="match status" value="1"/>
</dbReference>
<feature type="transmembrane region" description="Helical" evidence="1">
    <location>
        <begin position="1002"/>
        <end position="1025"/>
    </location>
</feature>
<proteinExistence type="predicted"/>
<dbReference type="InterPro" id="IPR001036">
    <property type="entry name" value="Acrflvin-R"/>
</dbReference>
<organism evidence="2 3">
    <name type="scientific">Borreliella burgdorferi (strain ZS7)</name>
    <name type="common">Borrelia burgdorferi</name>
    <dbReference type="NCBI Taxonomy" id="445985"/>
    <lineage>
        <taxon>Bacteria</taxon>
        <taxon>Pseudomonadati</taxon>
        <taxon>Spirochaetota</taxon>
        <taxon>Spirochaetia</taxon>
        <taxon>Spirochaetales</taxon>
        <taxon>Borreliaceae</taxon>
        <taxon>Borreliella</taxon>
    </lineage>
</organism>
<feature type="transmembrane region" description="Helical" evidence="1">
    <location>
        <begin position="393"/>
        <end position="418"/>
    </location>
</feature>
<feature type="transmembrane region" description="Helical" evidence="1">
    <location>
        <begin position="478"/>
        <end position="500"/>
    </location>
</feature>
<dbReference type="GO" id="GO:0005886">
    <property type="term" value="C:plasma membrane"/>
    <property type="evidence" value="ECO:0007669"/>
    <property type="project" value="TreeGrafter"/>
</dbReference>
<dbReference type="Gene3D" id="3.30.70.1430">
    <property type="entry name" value="Multidrug efflux transporter AcrB pore domain"/>
    <property type="match status" value="2"/>
</dbReference>
<dbReference type="EMBL" id="CP001205">
    <property type="protein sequence ID" value="ACK74536.1"/>
    <property type="molecule type" value="Genomic_DNA"/>
</dbReference>
<feature type="transmembrane region" description="Helical" evidence="1">
    <location>
        <begin position="439"/>
        <end position="458"/>
    </location>
</feature>
<dbReference type="RefSeq" id="WP_012597319.1">
    <property type="nucleotide sequence ID" value="NC_011728.1"/>
</dbReference>
<feature type="transmembrane region" description="Helical" evidence="1">
    <location>
        <begin position="875"/>
        <end position="892"/>
    </location>
</feature>
<dbReference type="PANTHER" id="PTHR32063:SF0">
    <property type="entry name" value="SWARMING MOTILITY PROTEIN SWRC"/>
    <property type="match status" value="1"/>
</dbReference>
<dbReference type="GO" id="GO:0042910">
    <property type="term" value="F:xenobiotic transmembrane transporter activity"/>
    <property type="evidence" value="ECO:0007669"/>
    <property type="project" value="TreeGrafter"/>
</dbReference>
<dbReference type="Pfam" id="PF00873">
    <property type="entry name" value="ACR_tran"/>
    <property type="match status" value="1"/>
</dbReference>
<keyword evidence="1" id="KW-1133">Transmembrane helix</keyword>
<dbReference type="SUPFAM" id="SSF82693">
    <property type="entry name" value="Multidrug efflux transporter AcrB pore domain, PN1, PN2, PC1 and PC2 subdomains"/>
    <property type="match status" value="2"/>
</dbReference>